<comment type="pathway">
    <text evidence="7">Protein modification; lipoprotein biosynthesis (diacylglyceryl transfer).</text>
</comment>
<dbReference type="EMBL" id="AWTR02000075">
    <property type="protein sequence ID" value="ETZ06932.1"/>
    <property type="molecule type" value="Genomic_DNA"/>
</dbReference>
<keyword evidence="3 7" id="KW-0808">Transferase</keyword>
<dbReference type="Pfam" id="PF01790">
    <property type="entry name" value="LGT"/>
    <property type="match status" value="1"/>
</dbReference>
<evidence type="ECO:0000256" key="1">
    <source>
        <dbReference type="ARBA" id="ARBA00007150"/>
    </source>
</evidence>
<feature type="transmembrane region" description="Helical" evidence="7">
    <location>
        <begin position="50"/>
        <end position="73"/>
    </location>
</feature>
<dbReference type="UniPathway" id="UPA00664"/>
<proteinExistence type="inferred from homology"/>
<feature type="transmembrane region" description="Helical" evidence="7">
    <location>
        <begin position="233"/>
        <end position="249"/>
    </location>
</feature>
<dbReference type="EC" id="2.5.1.145" evidence="7"/>
<dbReference type="AlphaFoldDB" id="W6TT43"/>
<comment type="function">
    <text evidence="7">Catalyzes the transfer of the diacylglyceryl group from phosphatidylglycerol to the sulfhydryl group of the N-terminal cysteine of a prolipoprotein, the first step in the formation of mature lipoproteins.</text>
</comment>
<keyword evidence="5 7" id="KW-1133">Transmembrane helix</keyword>
<dbReference type="GO" id="GO:0042158">
    <property type="term" value="P:lipoprotein biosynthetic process"/>
    <property type="evidence" value="ECO:0007669"/>
    <property type="project" value="UniProtKB-UniRule"/>
</dbReference>
<evidence type="ECO:0000313" key="8">
    <source>
        <dbReference type="EMBL" id="ETZ06932.1"/>
    </source>
</evidence>
<dbReference type="GO" id="GO:0008961">
    <property type="term" value="F:phosphatidylglycerol-prolipoprotein diacylglyceryl transferase activity"/>
    <property type="evidence" value="ECO:0007669"/>
    <property type="project" value="UniProtKB-UniRule"/>
</dbReference>
<dbReference type="InterPro" id="IPR001640">
    <property type="entry name" value="Lgt"/>
</dbReference>
<evidence type="ECO:0000256" key="3">
    <source>
        <dbReference type="ARBA" id="ARBA00022679"/>
    </source>
</evidence>
<dbReference type="eggNOG" id="COG0682">
    <property type="taxonomic scope" value="Bacteria"/>
</dbReference>
<gene>
    <name evidence="7" type="primary">lgt</name>
    <name evidence="8" type="ORF">P618_200905</name>
</gene>
<feature type="transmembrane region" description="Helical" evidence="7">
    <location>
        <begin position="172"/>
        <end position="190"/>
    </location>
</feature>
<accession>W6TT43</accession>
<name>W6TT43_HOLOB</name>
<comment type="catalytic activity">
    <reaction evidence="7">
        <text>L-cysteinyl-[prolipoprotein] + a 1,2-diacyl-sn-glycero-3-phospho-(1'-sn-glycerol) = an S-1,2-diacyl-sn-glyceryl-L-cysteinyl-[prolipoprotein] + sn-glycerol 1-phosphate + H(+)</text>
        <dbReference type="Rhea" id="RHEA:56712"/>
        <dbReference type="Rhea" id="RHEA-COMP:14679"/>
        <dbReference type="Rhea" id="RHEA-COMP:14680"/>
        <dbReference type="ChEBI" id="CHEBI:15378"/>
        <dbReference type="ChEBI" id="CHEBI:29950"/>
        <dbReference type="ChEBI" id="CHEBI:57685"/>
        <dbReference type="ChEBI" id="CHEBI:64716"/>
        <dbReference type="ChEBI" id="CHEBI:140658"/>
        <dbReference type="EC" id="2.5.1.145"/>
    </reaction>
</comment>
<evidence type="ECO:0000256" key="7">
    <source>
        <dbReference type="HAMAP-Rule" id="MF_01147"/>
    </source>
</evidence>
<evidence type="ECO:0000256" key="5">
    <source>
        <dbReference type="ARBA" id="ARBA00022989"/>
    </source>
</evidence>
<comment type="caution">
    <text evidence="8">The sequence shown here is derived from an EMBL/GenBank/DDBJ whole genome shotgun (WGS) entry which is preliminary data.</text>
</comment>
<keyword evidence="9" id="KW-1185">Reference proteome</keyword>
<dbReference type="PANTHER" id="PTHR30589:SF0">
    <property type="entry name" value="PHOSPHATIDYLGLYCEROL--PROLIPOPROTEIN DIACYLGLYCERYL TRANSFERASE"/>
    <property type="match status" value="1"/>
</dbReference>
<organism evidence="8 9">
    <name type="scientific">Holospora obtusa F1</name>
    <dbReference type="NCBI Taxonomy" id="1399147"/>
    <lineage>
        <taxon>Bacteria</taxon>
        <taxon>Pseudomonadati</taxon>
        <taxon>Pseudomonadota</taxon>
        <taxon>Alphaproteobacteria</taxon>
        <taxon>Holosporales</taxon>
        <taxon>Holosporaceae</taxon>
        <taxon>Holospora</taxon>
    </lineage>
</organism>
<feature type="transmembrane region" description="Helical" evidence="7">
    <location>
        <begin position="93"/>
        <end position="110"/>
    </location>
</feature>
<dbReference type="STRING" id="1399147.P618_200905"/>
<evidence type="ECO:0000256" key="6">
    <source>
        <dbReference type="ARBA" id="ARBA00023136"/>
    </source>
</evidence>
<dbReference type="RefSeq" id="WP_021827853.1">
    <property type="nucleotide sequence ID" value="NZ_AWTR02000075.1"/>
</dbReference>
<dbReference type="OrthoDB" id="871140at2"/>
<evidence type="ECO:0000313" key="9">
    <source>
        <dbReference type="Proteomes" id="UP000019112"/>
    </source>
</evidence>
<evidence type="ECO:0000256" key="2">
    <source>
        <dbReference type="ARBA" id="ARBA00022475"/>
    </source>
</evidence>
<dbReference type="NCBIfam" id="TIGR00544">
    <property type="entry name" value="lgt"/>
    <property type="match status" value="1"/>
</dbReference>
<reference evidence="8 9" key="1">
    <citation type="journal article" date="2014" name="FEMS Microbiol. Lett.">
        <title>Draft genome sequences of three Holospora species (Holospora obtusa, Holospora undulata, and Holospora elegans), endonuclear symbiotic bacteria of the ciliate Paramecium caudatum.</title>
        <authorList>
            <person name="Dohra H."/>
            <person name="Tanaka K."/>
            <person name="Suzuki T."/>
            <person name="Fujishima M."/>
            <person name="Suzuki H."/>
        </authorList>
    </citation>
    <scope>NUCLEOTIDE SEQUENCE [LARGE SCALE GENOMIC DNA]</scope>
    <source>
        <strain evidence="8 9">F1</strain>
    </source>
</reference>
<comment type="similarity">
    <text evidence="1 7">Belongs to the Lgt family.</text>
</comment>
<comment type="subcellular location">
    <subcellularLocation>
        <location evidence="7">Cell membrane</location>
        <topology evidence="7">Multi-pass membrane protein</topology>
    </subcellularLocation>
</comment>
<keyword evidence="2 7" id="KW-1003">Cell membrane</keyword>
<dbReference type="PANTHER" id="PTHR30589">
    <property type="entry name" value="PROLIPOPROTEIN DIACYLGLYCERYL TRANSFERASE"/>
    <property type="match status" value="1"/>
</dbReference>
<feature type="binding site" evidence="7">
    <location>
        <position position="136"/>
    </location>
    <ligand>
        <name>a 1,2-diacyl-sn-glycero-3-phospho-(1'-sn-glycerol)</name>
        <dbReference type="ChEBI" id="CHEBI:64716"/>
    </ligand>
</feature>
<evidence type="ECO:0000256" key="4">
    <source>
        <dbReference type="ARBA" id="ARBA00022692"/>
    </source>
</evidence>
<dbReference type="HAMAP" id="MF_01147">
    <property type="entry name" value="Lgt"/>
    <property type="match status" value="1"/>
</dbReference>
<keyword evidence="4 7" id="KW-0812">Transmembrane</keyword>
<protein>
    <recommendedName>
        <fullName evidence="7">Phosphatidylglycerol--prolipoprotein diacylglyceryl transferase</fullName>
        <ecNumber evidence="7">2.5.1.145</ecNumber>
    </recommendedName>
</protein>
<feature type="transmembrane region" description="Helical" evidence="7">
    <location>
        <begin position="20"/>
        <end position="38"/>
    </location>
</feature>
<dbReference type="PROSITE" id="PS01311">
    <property type="entry name" value="LGT"/>
    <property type="match status" value="1"/>
</dbReference>
<dbReference type="GO" id="GO:0005886">
    <property type="term" value="C:plasma membrane"/>
    <property type="evidence" value="ECO:0007669"/>
    <property type="project" value="UniProtKB-SubCell"/>
</dbReference>
<dbReference type="Proteomes" id="UP000019112">
    <property type="component" value="Unassembled WGS sequence"/>
</dbReference>
<keyword evidence="6 7" id="KW-0472">Membrane</keyword>
<feature type="transmembrane region" description="Helical" evidence="7">
    <location>
        <begin position="197"/>
        <end position="213"/>
    </location>
</feature>
<feature type="transmembrane region" description="Helical" evidence="7">
    <location>
        <begin position="117"/>
        <end position="138"/>
    </location>
</feature>
<sequence>MNFPSPIAFYLFSYPIRWYGMAYAFGSILAWRWGYFLVKRRVFFLCPMILSDFFMTIMPSVIIGGRLGYVFLYSPLYFAQHPLEIFSVWKGGMAFHGAVVACVFSSWLFCKRRKLSWYSLTDCFLCGAPLGIFLGRIANFLNQELYGIPWKYGIVFPNVDCVPRHPSQLYEAFFEGVILFIIMNVLAFKTRVVQHKGALSGFFLIGYAIARWMCEYTREPEVSWFDYEWISPGQLYSTPMFIFGLYLLISKKERSELCKQI</sequence>